<feature type="region of interest" description="Disordered" evidence="1">
    <location>
        <begin position="1"/>
        <end position="78"/>
    </location>
</feature>
<name>A0AA37HR26_9HYPH</name>
<keyword evidence="3" id="KW-1185">Reference proteome</keyword>
<evidence type="ECO:0000313" key="2">
    <source>
        <dbReference type="EMBL" id="GJD80245.1"/>
    </source>
</evidence>
<feature type="compositionally biased region" description="Low complexity" evidence="1">
    <location>
        <begin position="122"/>
        <end position="132"/>
    </location>
</feature>
<gene>
    <name evidence="2" type="ORF">NBEOAGPD_3486</name>
</gene>
<feature type="compositionally biased region" description="Basic and acidic residues" evidence="1">
    <location>
        <begin position="38"/>
        <end position="78"/>
    </location>
</feature>
<protein>
    <submittedName>
        <fullName evidence="2">Uncharacterized protein</fullName>
    </submittedName>
</protein>
<sequence>MGGGDERPAVQRLGEGERVEEEVDRVNVDDVGALQPAEEARRQGIARRASEGDALDRDAVDRLPGREPQTRFREQAIEGQHADIVAEAHLLAREVGDEILQPAAVRQELADDVQDGEAVGHGRPPQRGAARAAAWITAVTGPVPGSSLKW</sequence>
<evidence type="ECO:0000256" key="1">
    <source>
        <dbReference type="SAM" id="MobiDB-lite"/>
    </source>
</evidence>
<dbReference type="Proteomes" id="UP001055108">
    <property type="component" value="Unassembled WGS sequence"/>
</dbReference>
<evidence type="ECO:0000313" key="3">
    <source>
        <dbReference type="Proteomes" id="UP001055108"/>
    </source>
</evidence>
<proteinExistence type="predicted"/>
<organism evidence="2 3">
    <name type="scientific">Methylobacterium gregans</name>
    <dbReference type="NCBI Taxonomy" id="374424"/>
    <lineage>
        <taxon>Bacteria</taxon>
        <taxon>Pseudomonadati</taxon>
        <taxon>Pseudomonadota</taxon>
        <taxon>Alphaproteobacteria</taxon>
        <taxon>Hyphomicrobiales</taxon>
        <taxon>Methylobacteriaceae</taxon>
        <taxon>Methylobacterium</taxon>
    </lineage>
</organism>
<accession>A0AA37HR26</accession>
<reference evidence="2" key="2">
    <citation type="submission" date="2021-08" db="EMBL/GenBank/DDBJ databases">
        <authorList>
            <person name="Tani A."/>
            <person name="Ola A."/>
            <person name="Ogura Y."/>
            <person name="Katsura K."/>
            <person name="Hayashi T."/>
        </authorList>
    </citation>
    <scope>NUCLEOTIDE SEQUENCE</scope>
    <source>
        <strain evidence="2">NBRC 103626</strain>
    </source>
</reference>
<dbReference type="EMBL" id="BPQM01000090">
    <property type="protein sequence ID" value="GJD80245.1"/>
    <property type="molecule type" value="Genomic_DNA"/>
</dbReference>
<feature type="compositionally biased region" description="Basic and acidic residues" evidence="1">
    <location>
        <begin position="1"/>
        <end position="17"/>
    </location>
</feature>
<reference evidence="2" key="1">
    <citation type="journal article" date="2016" name="Front. Microbiol.">
        <title>Genome Sequence of the Piezophilic, Mesophilic Sulfate-Reducing Bacterium Desulfovibrio indicus J2T.</title>
        <authorList>
            <person name="Cao J."/>
            <person name="Maignien L."/>
            <person name="Shao Z."/>
            <person name="Alain K."/>
            <person name="Jebbar M."/>
        </authorList>
    </citation>
    <scope>NUCLEOTIDE SEQUENCE</scope>
    <source>
        <strain evidence="2">NBRC 103626</strain>
    </source>
</reference>
<comment type="caution">
    <text evidence="2">The sequence shown here is derived from an EMBL/GenBank/DDBJ whole genome shotgun (WGS) entry which is preliminary data.</text>
</comment>
<dbReference type="AlphaFoldDB" id="A0AA37HR26"/>
<feature type="region of interest" description="Disordered" evidence="1">
    <location>
        <begin position="113"/>
        <end position="132"/>
    </location>
</feature>